<evidence type="ECO:0000313" key="3">
    <source>
        <dbReference type="EMBL" id="MAA20022.1"/>
    </source>
</evidence>
<evidence type="ECO:0000256" key="1">
    <source>
        <dbReference type="SAM" id="MobiDB-lite"/>
    </source>
</evidence>
<feature type="compositionally biased region" description="Polar residues" evidence="1">
    <location>
        <begin position="71"/>
        <end position="80"/>
    </location>
</feature>
<protein>
    <recommendedName>
        <fullName evidence="4">Secreted protein</fullName>
    </recommendedName>
</protein>
<feature type="chain" id="PRO_5012714030" description="Secreted protein" evidence="2">
    <location>
        <begin position="25"/>
        <end position="96"/>
    </location>
</feature>
<dbReference type="EMBL" id="GFPF01008876">
    <property type="protein sequence ID" value="MAA20022.1"/>
    <property type="molecule type" value="Transcribed_RNA"/>
</dbReference>
<accession>A0A224Z1P9</accession>
<name>A0A224Z1P9_9ACAR</name>
<evidence type="ECO:0008006" key="4">
    <source>
        <dbReference type="Google" id="ProtNLM"/>
    </source>
</evidence>
<proteinExistence type="predicted"/>
<sequence>MSDDYTKRFLLLVVLLGFISSSIREKCSSLTHAAPLFGKKPSAGLMRSNALKTKDGKRMGNSGTVGGRYVDTSSGTSGNRQAPPGKPLKVIKIRPR</sequence>
<evidence type="ECO:0000256" key="2">
    <source>
        <dbReference type="SAM" id="SignalP"/>
    </source>
</evidence>
<feature type="region of interest" description="Disordered" evidence="1">
    <location>
        <begin position="51"/>
        <end position="96"/>
    </location>
</feature>
<feature type="signal peptide" evidence="2">
    <location>
        <begin position="1"/>
        <end position="24"/>
    </location>
</feature>
<organism evidence="3">
    <name type="scientific">Rhipicephalus zambeziensis</name>
    <dbReference type="NCBI Taxonomy" id="60191"/>
    <lineage>
        <taxon>Eukaryota</taxon>
        <taxon>Metazoa</taxon>
        <taxon>Ecdysozoa</taxon>
        <taxon>Arthropoda</taxon>
        <taxon>Chelicerata</taxon>
        <taxon>Arachnida</taxon>
        <taxon>Acari</taxon>
        <taxon>Parasitiformes</taxon>
        <taxon>Ixodida</taxon>
        <taxon>Ixodoidea</taxon>
        <taxon>Ixodidae</taxon>
        <taxon>Rhipicephalinae</taxon>
        <taxon>Rhipicephalus</taxon>
        <taxon>Rhipicephalus</taxon>
    </lineage>
</organism>
<dbReference type="AlphaFoldDB" id="A0A224Z1P9"/>
<keyword evidence="2" id="KW-0732">Signal</keyword>
<reference evidence="3" key="1">
    <citation type="journal article" date="2017" name="Parasit. Vectors">
        <title>Sialotranscriptomics of Rhipicephalus zambeziensis reveals intricate expression profiles of secretory proteins and suggests tight temporal transcriptional regulation during blood-feeding.</title>
        <authorList>
            <person name="de Castro M.H."/>
            <person name="de Klerk D."/>
            <person name="Pienaar R."/>
            <person name="Rees D.J.G."/>
            <person name="Mans B.J."/>
        </authorList>
    </citation>
    <scope>NUCLEOTIDE SEQUENCE</scope>
    <source>
        <tissue evidence="3">Salivary glands</tissue>
    </source>
</reference>